<keyword evidence="2" id="KW-1185">Reference proteome</keyword>
<protein>
    <recommendedName>
        <fullName evidence="3">Chalcone isomerase domain-containing protein</fullName>
    </recommendedName>
</protein>
<sequence length="168" mass="18918">MNQLGIFLILMIWPVVADELRITYHGGWERGFELTFDYKKATVLLAQAKQGSIPEVRIQKSIKQPELAREFAGTIAKKLQDSKSDGAPADDTPYYDISFQRDADGGTITRVFVPSEPATKKLLFENKAELDGQVAGLDDFERRAILLWLAETGEAQRRDMASSEDRPR</sequence>
<organism evidence="1 2">
    <name type="scientific">Luteolibacter arcticus</name>
    <dbReference type="NCBI Taxonomy" id="1581411"/>
    <lineage>
        <taxon>Bacteria</taxon>
        <taxon>Pseudomonadati</taxon>
        <taxon>Verrucomicrobiota</taxon>
        <taxon>Verrucomicrobiia</taxon>
        <taxon>Verrucomicrobiales</taxon>
        <taxon>Verrucomicrobiaceae</taxon>
        <taxon>Luteolibacter</taxon>
    </lineage>
</organism>
<gene>
    <name evidence="1" type="ORF">OKA05_09730</name>
</gene>
<dbReference type="EMBL" id="JAPDDT010000003">
    <property type="protein sequence ID" value="MCW1922829.1"/>
    <property type="molecule type" value="Genomic_DNA"/>
</dbReference>
<reference evidence="1 2" key="1">
    <citation type="submission" date="2022-10" db="EMBL/GenBank/DDBJ databases">
        <title>Luteolibacter arcticus strain CCTCC AB 2014275, whole genome shotgun sequencing project.</title>
        <authorList>
            <person name="Zhao G."/>
            <person name="Shen L."/>
        </authorList>
    </citation>
    <scope>NUCLEOTIDE SEQUENCE [LARGE SCALE GENOMIC DNA]</scope>
    <source>
        <strain evidence="1 2">CCTCC AB 2014275</strain>
    </source>
</reference>
<comment type="caution">
    <text evidence="1">The sequence shown here is derived from an EMBL/GenBank/DDBJ whole genome shotgun (WGS) entry which is preliminary data.</text>
</comment>
<accession>A0ABT3GGT7</accession>
<evidence type="ECO:0000313" key="1">
    <source>
        <dbReference type="EMBL" id="MCW1922829.1"/>
    </source>
</evidence>
<proteinExistence type="predicted"/>
<name>A0ABT3GGT7_9BACT</name>
<evidence type="ECO:0000313" key="2">
    <source>
        <dbReference type="Proteomes" id="UP001320876"/>
    </source>
</evidence>
<dbReference type="RefSeq" id="WP_264486936.1">
    <property type="nucleotide sequence ID" value="NZ_JAPDDT010000003.1"/>
</dbReference>
<dbReference type="Proteomes" id="UP001320876">
    <property type="component" value="Unassembled WGS sequence"/>
</dbReference>
<evidence type="ECO:0008006" key="3">
    <source>
        <dbReference type="Google" id="ProtNLM"/>
    </source>
</evidence>